<name>A0AAW0B2U4_9AGAR</name>
<gene>
    <name evidence="2" type="ORF">R3P38DRAFT_3358676</name>
</gene>
<accession>A0AAW0B2U4</accession>
<proteinExistence type="predicted"/>
<organism evidence="2 3">
    <name type="scientific">Favolaschia claudopus</name>
    <dbReference type="NCBI Taxonomy" id="2862362"/>
    <lineage>
        <taxon>Eukaryota</taxon>
        <taxon>Fungi</taxon>
        <taxon>Dikarya</taxon>
        <taxon>Basidiomycota</taxon>
        <taxon>Agaricomycotina</taxon>
        <taxon>Agaricomycetes</taxon>
        <taxon>Agaricomycetidae</taxon>
        <taxon>Agaricales</taxon>
        <taxon>Marasmiineae</taxon>
        <taxon>Mycenaceae</taxon>
        <taxon>Favolaschia</taxon>
    </lineage>
</organism>
<keyword evidence="3" id="KW-1185">Reference proteome</keyword>
<feature type="region of interest" description="Disordered" evidence="1">
    <location>
        <begin position="1"/>
        <end position="27"/>
    </location>
</feature>
<evidence type="ECO:0000313" key="3">
    <source>
        <dbReference type="Proteomes" id="UP001362999"/>
    </source>
</evidence>
<protein>
    <submittedName>
        <fullName evidence="2">Uncharacterized protein</fullName>
    </submittedName>
</protein>
<evidence type="ECO:0000313" key="2">
    <source>
        <dbReference type="EMBL" id="KAK7019945.1"/>
    </source>
</evidence>
<dbReference type="EMBL" id="JAWWNJ010000042">
    <property type="protein sequence ID" value="KAK7019945.1"/>
    <property type="molecule type" value="Genomic_DNA"/>
</dbReference>
<reference evidence="2 3" key="1">
    <citation type="journal article" date="2024" name="J Genomics">
        <title>Draft genome sequencing and assembly of Favolaschia claudopus CIRM-BRFM 2984 isolated from oak limbs.</title>
        <authorList>
            <person name="Navarro D."/>
            <person name="Drula E."/>
            <person name="Chaduli D."/>
            <person name="Cazenave R."/>
            <person name="Ahrendt S."/>
            <person name="Wang J."/>
            <person name="Lipzen A."/>
            <person name="Daum C."/>
            <person name="Barry K."/>
            <person name="Grigoriev I.V."/>
            <person name="Favel A."/>
            <person name="Rosso M.N."/>
            <person name="Martin F."/>
        </authorList>
    </citation>
    <scope>NUCLEOTIDE SEQUENCE [LARGE SCALE GENOMIC DNA]</scope>
    <source>
        <strain evidence="2 3">CIRM-BRFM 2984</strain>
    </source>
</reference>
<comment type="caution">
    <text evidence="2">The sequence shown here is derived from an EMBL/GenBank/DDBJ whole genome shotgun (WGS) entry which is preliminary data.</text>
</comment>
<evidence type="ECO:0000256" key="1">
    <source>
        <dbReference type="SAM" id="MobiDB-lite"/>
    </source>
</evidence>
<dbReference type="Proteomes" id="UP001362999">
    <property type="component" value="Unassembled WGS sequence"/>
</dbReference>
<dbReference type="AlphaFoldDB" id="A0AAW0B2U4"/>
<sequence>MNRLTRNSAVDPGQRLKSGDAQFDGERGDLPSVIAEFSAVSDAVQKIREKNSVYIDRGEDDIRNRGIDLTWGARLMNSGWSQEGDERWKGVEENEAGGESRELCIEGRVYPPAGVSALFALTNDRRRLGGEGAGDRRKDAWEHQEKNIRWAFLKRRPGWSVDILNLRNVGWIKDKAIELSLAAHRVWPPTNFGVRRDIGERRVKKVIWRSSGAELKSYSLKGKLKKIVIQVDDLVEKRLSCGSEAKVEEHKKKRAVTS</sequence>